<gene>
    <name evidence="2" type="ORF">DBV15_06355</name>
</gene>
<feature type="region of interest" description="Disordered" evidence="1">
    <location>
        <begin position="27"/>
        <end position="122"/>
    </location>
</feature>
<evidence type="ECO:0000313" key="2">
    <source>
        <dbReference type="EMBL" id="TGZ56564.1"/>
    </source>
</evidence>
<name>A0A4V3SCF2_9HYME</name>
<feature type="compositionally biased region" description="Basic and acidic residues" evidence="1">
    <location>
        <begin position="86"/>
        <end position="100"/>
    </location>
</feature>
<comment type="caution">
    <text evidence="2">The sequence shown here is derived from an EMBL/GenBank/DDBJ whole genome shotgun (WGS) entry which is preliminary data.</text>
</comment>
<feature type="compositionally biased region" description="Basic and acidic residues" evidence="1">
    <location>
        <begin position="56"/>
        <end position="76"/>
    </location>
</feature>
<dbReference type="Proteomes" id="UP000310200">
    <property type="component" value="Unassembled WGS sequence"/>
</dbReference>
<dbReference type="AlphaFoldDB" id="A0A4V3SCF2"/>
<proteinExistence type="predicted"/>
<accession>A0A4V3SCF2</accession>
<evidence type="ECO:0000313" key="3">
    <source>
        <dbReference type="Proteomes" id="UP000310200"/>
    </source>
</evidence>
<feature type="compositionally biased region" description="Basic and acidic residues" evidence="1">
    <location>
        <begin position="36"/>
        <end position="49"/>
    </location>
</feature>
<organism evidence="2 3">
    <name type="scientific">Temnothorax longispinosus</name>
    <dbReference type="NCBI Taxonomy" id="300112"/>
    <lineage>
        <taxon>Eukaryota</taxon>
        <taxon>Metazoa</taxon>
        <taxon>Ecdysozoa</taxon>
        <taxon>Arthropoda</taxon>
        <taxon>Hexapoda</taxon>
        <taxon>Insecta</taxon>
        <taxon>Pterygota</taxon>
        <taxon>Neoptera</taxon>
        <taxon>Endopterygota</taxon>
        <taxon>Hymenoptera</taxon>
        <taxon>Apocrita</taxon>
        <taxon>Aculeata</taxon>
        <taxon>Formicoidea</taxon>
        <taxon>Formicidae</taxon>
        <taxon>Myrmicinae</taxon>
        <taxon>Temnothorax</taxon>
    </lineage>
</organism>
<keyword evidence="3" id="KW-1185">Reference proteome</keyword>
<protein>
    <submittedName>
        <fullName evidence="2">Uncharacterized protein</fullName>
    </submittedName>
</protein>
<evidence type="ECO:0000256" key="1">
    <source>
        <dbReference type="SAM" id="MobiDB-lite"/>
    </source>
</evidence>
<reference evidence="2 3" key="1">
    <citation type="journal article" date="2019" name="Philos. Trans. R. Soc. Lond., B, Biol. Sci.">
        <title>Ant behaviour and brain gene expression of defending hosts depend on the ecological success of the intruding social parasite.</title>
        <authorList>
            <person name="Kaur R."/>
            <person name="Stoldt M."/>
            <person name="Jongepier E."/>
            <person name="Feldmeyer B."/>
            <person name="Menzel F."/>
            <person name="Bornberg-Bauer E."/>
            <person name="Foitzik S."/>
        </authorList>
    </citation>
    <scope>NUCLEOTIDE SEQUENCE [LARGE SCALE GENOMIC DNA]</scope>
    <source>
        <tissue evidence="2">Whole body</tissue>
    </source>
</reference>
<sequence>MLEIIISVDSDRRPFFPQCLVYASSGKLRGSGVPAREGHSFEEASSEKGPRKRVRKDTECMKEGERRNKTDREREKLRKRSAGSLVHHDSLRMIKGDPTRASRRTAPVSGSPLALRWRGEEA</sequence>
<dbReference type="EMBL" id="QBLH01000326">
    <property type="protein sequence ID" value="TGZ56564.1"/>
    <property type="molecule type" value="Genomic_DNA"/>
</dbReference>